<proteinExistence type="predicted"/>
<sequence length="50" mass="4910">MVAFNGAIGVGSFIGGLIVDSSGPRPVMLAAGAFAFAAMLLTALGGRREA</sequence>
<accession>A0A6M4WLT3</accession>
<keyword evidence="1" id="KW-0812">Transmembrane</keyword>
<keyword evidence="3" id="KW-1185">Reference proteome</keyword>
<name>A0A6M4WLT3_9ACTN</name>
<evidence type="ECO:0000256" key="1">
    <source>
        <dbReference type="SAM" id="Phobius"/>
    </source>
</evidence>
<dbReference type="EMBL" id="CP049838">
    <property type="protein sequence ID" value="QJT00205.1"/>
    <property type="molecule type" value="Genomic_DNA"/>
</dbReference>
<evidence type="ECO:0008006" key="4">
    <source>
        <dbReference type="Google" id="ProtNLM"/>
    </source>
</evidence>
<dbReference type="InterPro" id="IPR036259">
    <property type="entry name" value="MFS_trans_sf"/>
</dbReference>
<evidence type="ECO:0000313" key="3">
    <source>
        <dbReference type="Proteomes" id="UP000502665"/>
    </source>
</evidence>
<feature type="transmembrane region" description="Helical" evidence="1">
    <location>
        <begin position="27"/>
        <end position="46"/>
    </location>
</feature>
<dbReference type="SUPFAM" id="SSF103473">
    <property type="entry name" value="MFS general substrate transporter"/>
    <property type="match status" value="1"/>
</dbReference>
<reference evidence="2" key="1">
    <citation type="submission" date="2020-03" db="EMBL/GenBank/DDBJ databases">
        <title>Molecular networking-based the target discovery of potent antiproliferative macrolactams: 5/6/7/16 polycyclic ansamycins and glycosylated trienomycin from Streptomyces cacaoi subsp. asoensis.</title>
        <authorList>
            <person name="Liu L.-L."/>
        </authorList>
    </citation>
    <scope>NUCLEOTIDE SEQUENCE [LARGE SCALE GENOMIC DNA]</scope>
    <source>
        <strain evidence="2">H2S5</strain>
    </source>
</reference>
<organism evidence="2 3">
    <name type="scientific">Streptomyces asoensis</name>
    <dbReference type="NCBI Taxonomy" id="249586"/>
    <lineage>
        <taxon>Bacteria</taxon>
        <taxon>Bacillati</taxon>
        <taxon>Actinomycetota</taxon>
        <taxon>Actinomycetes</taxon>
        <taxon>Kitasatosporales</taxon>
        <taxon>Streptomycetaceae</taxon>
        <taxon>Streptomyces</taxon>
    </lineage>
</organism>
<dbReference type="RefSeq" id="WP_171395856.1">
    <property type="nucleotide sequence ID" value="NZ_CP049838.1"/>
</dbReference>
<keyword evidence="1" id="KW-1133">Transmembrane helix</keyword>
<protein>
    <recommendedName>
        <fullName evidence="4">Major facilitator superfamily (MFS) profile domain-containing protein</fullName>
    </recommendedName>
</protein>
<keyword evidence="1" id="KW-0472">Membrane</keyword>
<evidence type="ECO:0000313" key="2">
    <source>
        <dbReference type="EMBL" id="QJT00205.1"/>
    </source>
</evidence>
<dbReference type="AlphaFoldDB" id="A0A6M4WLT3"/>
<gene>
    <name evidence="2" type="ORF">G9272_07845</name>
</gene>
<dbReference type="Proteomes" id="UP000502665">
    <property type="component" value="Chromosome"/>
</dbReference>